<proteinExistence type="predicted"/>
<dbReference type="STRING" id="281362.AT959_14740"/>
<sequence>MTAETYTVQQGDTLGKIAAQHGVSVDEIAQTNHIRDRNKISVGQRFNIPKKNGKKQPSAQSEGEEWSETVMRFVDSIGRPIVGLAVRLVVAGNELRAKTDASGCISPMRCNNANETIEIHVEKAPARGGGEKQIASYAPRPGQQKIQVKSGMHVEKSALRSHEGTPERPPRKLPSTPLEPLETRTTGGNPLSCSVGCECPNDDDLKLGPNNIYRPWVKVAAQRAGLIPQAVAAVMNAEAAKDKAGKWKEDSKSPSSSATGMTQFLDGSWVAEAVRSGTYLNNKARKEAWLKQDEKGAWCFVKQDGTLVSGPGLDRKLMKLFTGKRSASDKNLQKLLNLRNEAEFAIMAAMDYARANLDSLSAKGYAISGLNDTEKARIMYLCHHLGLADATHFIQNDIPEEDVFAVDKNGNKRLKQNGAKKLLTTQLGGEGTEKWLKKASDNWIKAHRLWLEDFMNRALIPHIFACPGDKQEELKTDEKAGALTDITERLKK</sequence>
<dbReference type="CDD" id="cd00118">
    <property type="entry name" value="LysM"/>
    <property type="match status" value="1"/>
</dbReference>
<feature type="domain" description="LysM" evidence="2">
    <location>
        <begin position="4"/>
        <end position="48"/>
    </location>
</feature>
<evidence type="ECO:0000259" key="2">
    <source>
        <dbReference type="PROSITE" id="PS51782"/>
    </source>
</evidence>
<dbReference type="Gene3D" id="1.10.530.10">
    <property type="match status" value="1"/>
</dbReference>
<dbReference type="Proteomes" id="UP000070186">
    <property type="component" value="Unassembled WGS sequence"/>
</dbReference>
<evidence type="ECO:0000313" key="3">
    <source>
        <dbReference type="EMBL" id="KXB30578.1"/>
    </source>
</evidence>
<accession>A0A133XI25</accession>
<feature type="region of interest" description="Disordered" evidence="1">
    <location>
        <begin position="153"/>
        <end position="187"/>
    </location>
</feature>
<dbReference type="Pfam" id="PF01476">
    <property type="entry name" value="LysM"/>
    <property type="match status" value="1"/>
</dbReference>
<dbReference type="PROSITE" id="PS51782">
    <property type="entry name" value="LYSM"/>
    <property type="match status" value="1"/>
</dbReference>
<dbReference type="AlphaFoldDB" id="A0A133XI25"/>
<evidence type="ECO:0000256" key="1">
    <source>
        <dbReference type="SAM" id="MobiDB-lite"/>
    </source>
</evidence>
<name>A0A133XI25_9RHOO</name>
<dbReference type="SUPFAM" id="SSF54106">
    <property type="entry name" value="LysM domain"/>
    <property type="match status" value="1"/>
</dbReference>
<comment type="caution">
    <text evidence="3">The sequence shown here is derived from an EMBL/GenBank/DDBJ whole genome shotgun (WGS) entry which is preliminary data.</text>
</comment>
<dbReference type="EMBL" id="LODL01000021">
    <property type="protein sequence ID" value="KXB30578.1"/>
    <property type="molecule type" value="Genomic_DNA"/>
</dbReference>
<evidence type="ECO:0000313" key="4">
    <source>
        <dbReference type="Proteomes" id="UP000070186"/>
    </source>
</evidence>
<dbReference type="RefSeq" id="WP_066884342.1">
    <property type="nucleotide sequence ID" value="NZ_LODL01000021.1"/>
</dbReference>
<reference evidence="3 4" key="1">
    <citation type="submission" date="2015-12" db="EMBL/GenBank/DDBJ databases">
        <title>Nitrous oxide reduction kinetics distinguish bacteria harboring typical versus atypical NosZ.</title>
        <authorList>
            <person name="Yoon S."/>
            <person name="Nissen S."/>
            <person name="Park D."/>
            <person name="Sanford R.A."/>
            <person name="Loeffler F.E."/>
        </authorList>
    </citation>
    <scope>NUCLEOTIDE SEQUENCE [LARGE SCALE GENOMIC DNA]</scope>
    <source>
        <strain evidence="3 4">ATCC BAA-841</strain>
    </source>
</reference>
<gene>
    <name evidence="3" type="ORF">AT959_14740</name>
</gene>
<dbReference type="InterPro" id="IPR036779">
    <property type="entry name" value="LysM_dom_sf"/>
</dbReference>
<keyword evidence="4" id="KW-1185">Reference proteome</keyword>
<dbReference type="SMART" id="SM00257">
    <property type="entry name" value="LysM"/>
    <property type="match status" value="1"/>
</dbReference>
<organism evidence="3 4">
    <name type="scientific">Dechloromonas denitrificans</name>
    <dbReference type="NCBI Taxonomy" id="281362"/>
    <lineage>
        <taxon>Bacteria</taxon>
        <taxon>Pseudomonadati</taxon>
        <taxon>Pseudomonadota</taxon>
        <taxon>Betaproteobacteria</taxon>
        <taxon>Rhodocyclales</taxon>
        <taxon>Azonexaceae</taxon>
        <taxon>Dechloromonas</taxon>
    </lineage>
</organism>
<dbReference type="Gene3D" id="3.10.350.10">
    <property type="entry name" value="LysM domain"/>
    <property type="match status" value="1"/>
</dbReference>
<dbReference type="InterPro" id="IPR018392">
    <property type="entry name" value="LysM"/>
</dbReference>
<feature type="compositionally biased region" description="Basic and acidic residues" evidence="1">
    <location>
        <begin position="153"/>
        <end position="170"/>
    </location>
</feature>
<protein>
    <recommendedName>
        <fullName evidence="2">LysM domain-containing protein</fullName>
    </recommendedName>
</protein>